<dbReference type="EMBL" id="ML769437">
    <property type="protein sequence ID" value="KAE9402232.1"/>
    <property type="molecule type" value="Genomic_DNA"/>
</dbReference>
<feature type="coiled-coil region" evidence="1">
    <location>
        <begin position="47"/>
        <end position="81"/>
    </location>
</feature>
<reference evidence="2" key="1">
    <citation type="journal article" date="2019" name="Environ. Microbiol.">
        <title>Fungal ecological strategies reflected in gene transcription - a case study of two litter decomposers.</title>
        <authorList>
            <person name="Barbi F."/>
            <person name="Kohler A."/>
            <person name="Barry K."/>
            <person name="Baskaran P."/>
            <person name="Daum C."/>
            <person name="Fauchery L."/>
            <person name="Ihrmark K."/>
            <person name="Kuo A."/>
            <person name="LaButti K."/>
            <person name="Lipzen A."/>
            <person name="Morin E."/>
            <person name="Grigoriev I.V."/>
            <person name="Henrissat B."/>
            <person name="Lindahl B."/>
            <person name="Martin F."/>
        </authorList>
    </citation>
    <scope>NUCLEOTIDE SEQUENCE</scope>
    <source>
        <strain evidence="2">JB14</strain>
    </source>
</reference>
<name>A0A6A4HST9_9AGAR</name>
<dbReference type="Proteomes" id="UP000799118">
    <property type="component" value="Unassembled WGS sequence"/>
</dbReference>
<evidence type="ECO:0000313" key="2">
    <source>
        <dbReference type="EMBL" id="KAE9402232.1"/>
    </source>
</evidence>
<protein>
    <recommendedName>
        <fullName evidence="4">F-box domain-containing protein</fullName>
    </recommendedName>
</protein>
<evidence type="ECO:0000313" key="3">
    <source>
        <dbReference type="Proteomes" id="UP000799118"/>
    </source>
</evidence>
<sequence>MTCSCKKVGEDFLSIVQSFNQSATMNRLRTRDVPTSSMEFNEIQLFLRNAETVLAGCAEEIQRLKRLREETIRAMSNARALASPIWKLPPEILYETFAVYLGDAQRELELLPSALLIEYHSRLPSPSFCLAQVCTLWRNLIHARPSCWSSIFISMPTILKYPKRLYLLHHCISRSASMPLEFIIAHGNKADDPRDDFLIHSVYNLLLENHPRWRTFTSLVDGAQKWENYIDRWISDEELRQWTSGEEPYGSLNLCSELKVYRAEESLACPSRYNRLFSILTELEI</sequence>
<accession>A0A6A4HST9</accession>
<keyword evidence="1" id="KW-0175">Coiled coil</keyword>
<gene>
    <name evidence="2" type="ORF">BT96DRAFT_974444</name>
</gene>
<evidence type="ECO:0008006" key="4">
    <source>
        <dbReference type="Google" id="ProtNLM"/>
    </source>
</evidence>
<dbReference type="OrthoDB" id="2269034at2759"/>
<evidence type="ECO:0000256" key="1">
    <source>
        <dbReference type="SAM" id="Coils"/>
    </source>
</evidence>
<keyword evidence="3" id="KW-1185">Reference proteome</keyword>
<organism evidence="2 3">
    <name type="scientific">Gymnopus androsaceus JB14</name>
    <dbReference type="NCBI Taxonomy" id="1447944"/>
    <lineage>
        <taxon>Eukaryota</taxon>
        <taxon>Fungi</taxon>
        <taxon>Dikarya</taxon>
        <taxon>Basidiomycota</taxon>
        <taxon>Agaricomycotina</taxon>
        <taxon>Agaricomycetes</taxon>
        <taxon>Agaricomycetidae</taxon>
        <taxon>Agaricales</taxon>
        <taxon>Marasmiineae</taxon>
        <taxon>Omphalotaceae</taxon>
        <taxon>Gymnopus</taxon>
    </lineage>
</organism>
<proteinExistence type="predicted"/>
<dbReference type="AlphaFoldDB" id="A0A6A4HST9"/>